<evidence type="ECO:0000313" key="2">
    <source>
        <dbReference type="Proteomes" id="UP000887159"/>
    </source>
</evidence>
<accession>A0A8X6RGM4</accession>
<dbReference type="AlphaFoldDB" id="A0A8X6RGM4"/>
<protein>
    <submittedName>
        <fullName evidence="1">Uncharacterized protein</fullName>
    </submittedName>
</protein>
<sequence>MPNNHTTCPFMTAVDFLHHENPPNMAGVEPATLGADGQRQTNYATQSAKLNYRESKAKSMCGREDLESSSVVRKLGSRLRGLNLMERVRLTQAPDASRGGEREPGFGF</sequence>
<comment type="caution">
    <text evidence="1">The sequence shown here is derived from an EMBL/GenBank/DDBJ whole genome shotgun (WGS) entry which is preliminary data.</text>
</comment>
<organism evidence="1 2">
    <name type="scientific">Trichonephila clavipes</name>
    <name type="common">Golden silk orbweaver</name>
    <name type="synonym">Nephila clavipes</name>
    <dbReference type="NCBI Taxonomy" id="2585209"/>
    <lineage>
        <taxon>Eukaryota</taxon>
        <taxon>Metazoa</taxon>
        <taxon>Ecdysozoa</taxon>
        <taxon>Arthropoda</taxon>
        <taxon>Chelicerata</taxon>
        <taxon>Arachnida</taxon>
        <taxon>Araneae</taxon>
        <taxon>Araneomorphae</taxon>
        <taxon>Entelegynae</taxon>
        <taxon>Araneoidea</taxon>
        <taxon>Nephilidae</taxon>
        <taxon>Trichonephila</taxon>
    </lineage>
</organism>
<reference evidence="1" key="1">
    <citation type="submission" date="2020-08" db="EMBL/GenBank/DDBJ databases">
        <title>Multicomponent nature underlies the extraordinary mechanical properties of spider dragline silk.</title>
        <authorList>
            <person name="Kono N."/>
            <person name="Nakamura H."/>
            <person name="Mori M."/>
            <person name="Yoshida Y."/>
            <person name="Ohtoshi R."/>
            <person name="Malay A.D."/>
            <person name="Moran D.A.P."/>
            <person name="Tomita M."/>
            <person name="Numata K."/>
            <person name="Arakawa K."/>
        </authorList>
    </citation>
    <scope>NUCLEOTIDE SEQUENCE</scope>
</reference>
<dbReference type="EMBL" id="BMAU01021181">
    <property type="protein sequence ID" value="GFX94901.1"/>
    <property type="molecule type" value="Genomic_DNA"/>
</dbReference>
<proteinExistence type="predicted"/>
<gene>
    <name evidence="1" type="ORF">TNCV_2379741</name>
</gene>
<dbReference type="Proteomes" id="UP000887159">
    <property type="component" value="Unassembled WGS sequence"/>
</dbReference>
<evidence type="ECO:0000313" key="1">
    <source>
        <dbReference type="EMBL" id="GFX94901.1"/>
    </source>
</evidence>
<name>A0A8X6RGM4_TRICX</name>
<keyword evidence="2" id="KW-1185">Reference proteome</keyword>